<dbReference type="Pfam" id="PF14054">
    <property type="entry name" value="DUF4249"/>
    <property type="match status" value="1"/>
</dbReference>
<dbReference type="RefSeq" id="WP_131839831.1">
    <property type="nucleotide sequence ID" value="NZ_SLWB01000012.1"/>
</dbReference>
<name>A0A4R2E8Z6_9BACT</name>
<reference evidence="1 2" key="1">
    <citation type="submission" date="2019-03" db="EMBL/GenBank/DDBJ databases">
        <title>Genomic Encyclopedia of Archaeal and Bacterial Type Strains, Phase II (KMG-II): from individual species to whole genera.</title>
        <authorList>
            <person name="Goeker M."/>
        </authorList>
    </citation>
    <scope>NUCLEOTIDE SEQUENCE [LARGE SCALE GENOMIC DNA]</scope>
    <source>
        <strain evidence="1 2">RL-C</strain>
    </source>
</reference>
<keyword evidence="2" id="KW-1185">Reference proteome</keyword>
<gene>
    <name evidence="1" type="ORF">CLV25_11210</name>
</gene>
<dbReference type="AlphaFoldDB" id="A0A4R2E8Z6"/>
<comment type="caution">
    <text evidence="1">The sequence shown here is derived from an EMBL/GenBank/DDBJ whole genome shotgun (WGS) entry which is preliminary data.</text>
</comment>
<dbReference type="Proteomes" id="UP000294830">
    <property type="component" value="Unassembled WGS sequence"/>
</dbReference>
<dbReference type="InterPro" id="IPR025345">
    <property type="entry name" value="DUF4249"/>
</dbReference>
<protein>
    <submittedName>
        <fullName evidence="1">Uncharacterized protein DUF4249</fullName>
    </submittedName>
</protein>
<evidence type="ECO:0000313" key="2">
    <source>
        <dbReference type="Proteomes" id="UP000294830"/>
    </source>
</evidence>
<evidence type="ECO:0000313" key="1">
    <source>
        <dbReference type="EMBL" id="TCN64683.1"/>
    </source>
</evidence>
<sequence length="294" mass="33684">MYKTSKIPYVLVAILAVMLTACEKDINLPLPQSKTKLVINCGANPDSTWKVYVGQTIPLFDKASTPKEIDNAEVTIKSEDGEIRLKPEGNGIYTSPLKPTIGKKYTIEAKATGLTTATASCTIPSLPSLENTTVHRTESSYKKIYYISVTIDDPSETEDYYIIEVRDVVEDKSRLYPWYEYHNLYTKDIFCENVSEDESNRQLLFKDISFNGEKRKIQFYFETINEYNDRTECIVKRCSKDFWEYKRTLFLYDENVDSPFTQPVQIHTNVSNGVGIFGAYTSTIQIIRTNQNPI</sequence>
<dbReference type="OrthoDB" id="1466461at2"/>
<dbReference type="PROSITE" id="PS51257">
    <property type="entry name" value="PROKAR_LIPOPROTEIN"/>
    <property type="match status" value="1"/>
</dbReference>
<organism evidence="1 2">
    <name type="scientific">Acetobacteroides hydrogenigenes</name>
    <dbReference type="NCBI Taxonomy" id="979970"/>
    <lineage>
        <taxon>Bacteria</taxon>
        <taxon>Pseudomonadati</taxon>
        <taxon>Bacteroidota</taxon>
        <taxon>Bacteroidia</taxon>
        <taxon>Bacteroidales</taxon>
        <taxon>Rikenellaceae</taxon>
        <taxon>Acetobacteroides</taxon>
    </lineage>
</organism>
<dbReference type="EMBL" id="SLWB01000012">
    <property type="protein sequence ID" value="TCN64683.1"/>
    <property type="molecule type" value="Genomic_DNA"/>
</dbReference>
<proteinExistence type="predicted"/>
<accession>A0A4R2E8Z6</accession>